<evidence type="ECO:0000313" key="3">
    <source>
        <dbReference type="WBParaSite" id="HDID_0001015401-mRNA-1"/>
    </source>
</evidence>
<protein>
    <submittedName>
        <fullName evidence="1 3">Uncharacterized protein</fullName>
    </submittedName>
</protein>
<organism evidence="3">
    <name type="scientific">Hymenolepis diminuta</name>
    <name type="common">Rat tapeworm</name>
    <dbReference type="NCBI Taxonomy" id="6216"/>
    <lineage>
        <taxon>Eukaryota</taxon>
        <taxon>Metazoa</taxon>
        <taxon>Spiralia</taxon>
        <taxon>Lophotrochozoa</taxon>
        <taxon>Platyhelminthes</taxon>
        <taxon>Cestoda</taxon>
        <taxon>Eucestoda</taxon>
        <taxon>Cyclophyllidea</taxon>
        <taxon>Hymenolepididae</taxon>
        <taxon>Hymenolepis</taxon>
    </lineage>
</organism>
<dbReference type="EMBL" id="UYSG01011546">
    <property type="protein sequence ID" value="VDL62786.1"/>
    <property type="molecule type" value="Genomic_DNA"/>
</dbReference>
<sequence>MVSLTEFQAAPDVIIGLFVEAIDMEVLTEECQGGPVTACFHVLHLHRIHVFFAANCTYSSLEIKSMRITKVVFNQWSEEEPLPLLALPPPPPLSDRRASNSVEWSGNQFLSIPPMTGASECGMLTAAHRDLSSIMGGRRDHLVTLFLSYKHPVT</sequence>
<dbReference type="Proteomes" id="UP000274504">
    <property type="component" value="Unassembled WGS sequence"/>
</dbReference>
<evidence type="ECO:0000313" key="2">
    <source>
        <dbReference type="Proteomes" id="UP000274504"/>
    </source>
</evidence>
<dbReference type="AlphaFoldDB" id="A0A0R3SWS7"/>
<evidence type="ECO:0000313" key="1">
    <source>
        <dbReference type="EMBL" id="VDL62786.1"/>
    </source>
</evidence>
<accession>A0A0R3SWS7</accession>
<dbReference type="WBParaSite" id="HDID_0001015401-mRNA-1">
    <property type="protein sequence ID" value="HDID_0001015401-mRNA-1"/>
    <property type="gene ID" value="HDID_0001015401"/>
</dbReference>
<proteinExistence type="predicted"/>
<gene>
    <name evidence="1" type="ORF">HDID_LOCUS10152</name>
</gene>
<reference evidence="3" key="1">
    <citation type="submission" date="2017-02" db="UniProtKB">
        <authorList>
            <consortium name="WormBaseParasite"/>
        </authorList>
    </citation>
    <scope>IDENTIFICATION</scope>
</reference>
<reference evidence="1 2" key="2">
    <citation type="submission" date="2018-11" db="EMBL/GenBank/DDBJ databases">
        <authorList>
            <consortium name="Pathogen Informatics"/>
        </authorList>
    </citation>
    <scope>NUCLEOTIDE SEQUENCE [LARGE SCALE GENOMIC DNA]</scope>
</reference>
<name>A0A0R3SWS7_HYMDI</name>